<proteinExistence type="inferred from homology"/>
<accession>A0ABD0Z8K5</accession>
<evidence type="ECO:0000256" key="2">
    <source>
        <dbReference type="ARBA" id="ARBA00008979"/>
    </source>
</evidence>
<gene>
    <name evidence="8" type="ORF">AAG570_010413</name>
</gene>
<dbReference type="Gene3D" id="1.20.1070.10">
    <property type="entry name" value="Rhodopsin 7-helix transmembrane proteins"/>
    <property type="match status" value="1"/>
</dbReference>
<protein>
    <submittedName>
        <fullName evidence="8">Uncharacterized protein</fullName>
    </submittedName>
</protein>
<evidence type="ECO:0000256" key="4">
    <source>
        <dbReference type="ARBA" id="ARBA00023170"/>
    </source>
</evidence>
<dbReference type="PANTHER" id="PTHR46953:SF1">
    <property type="entry name" value="G-PROTEIN COUPLED RECEPTOR MTH-LIKE 1-RELATED"/>
    <property type="match status" value="1"/>
</dbReference>
<name>A0ABD0Z8K5_9HEMI</name>
<evidence type="ECO:0000313" key="9">
    <source>
        <dbReference type="Proteomes" id="UP001558652"/>
    </source>
</evidence>
<comment type="similarity">
    <text evidence="2">Belongs to the G-protein coupled receptor 2 family. Mth subfamily.</text>
</comment>
<keyword evidence="6" id="KW-0812">Transmembrane</keyword>
<keyword evidence="4" id="KW-0675">Receptor</keyword>
<keyword evidence="3" id="KW-0297">G-protein coupled receptor</keyword>
<dbReference type="AlphaFoldDB" id="A0ABD0Z8K5"/>
<comment type="subcellular location">
    <subcellularLocation>
        <location evidence="1">Membrane</location>
        <topology evidence="1">Multi-pass membrane protein</topology>
    </subcellularLocation>
</comment>
<dbReference type="Proteomes" id="UP001558652">
    <property type="component" value="Unassembled WGS sequence"/>
</dbReference>
<organism evidence="8 9">
    <name type="scientific">Ranatra chinensis</name>
    <dbReference type="NCBI Taxonomy" id="642074"/>
    <lineage>
        <taxon>Eukaryota</taxon>
        <taxon>Metazoa</taxon>
        <taxon>Ecdysozoa</taxon>
        <taxon>Arthropoda</taxon>
        <taxon>Hexapoda</taxon>
        <taxon>Insecta</taxon>
        <taxon>Pterygota</taxon>
        <taxon>Neoptera</taxon>
        <taxon>Paraneoptera</taxon>
        <taxon>Hemiptera</taxon>
        <taxon>Heteroptera</taxon>
        <taxon>Panheteroptera</taxon>
        <taxon>Nepomorpha</taxon>
        <taxon>Nepidae</taxon>
        <taxon>Ranatrinae</taxon>
        <taxon>Ranatra</taxon>
    </lineage>
</organism>
<keyword evidence="6" id="KW-1133">Transmembrane helix</keyword>
<keyword evidence="7" id="KW-0732">Signal</keyword>
<feature type="transmembrane region" description="Helical" evidence="6">
    <location>
        <begin position="140"/>
        <end position="163"/>
    </location>
</feature>
<keyword evidence="5" id="KW-0807">Transducer</keyword>
<evidence type="ECO:0000313" key="8">
    <source>
        <dbReference type="EMBL" id="KAL1132458.1"/>
    </source>
</evidence>
<evidence type="ECO:0000256" key="3">
    <source>
        <dbReference type="ARBA" id="ARBA00023040"/>
    </source>
</evidence>
<feature type="signal peptide" evidence="7">
    <location>
        <begin position="1"/>
        <end position="20"/>
    </location>
</feature>
<dbReference type="InterPro" id="IPR036272">
    <property type="entry name" value="Methuselah_N_sf"/>
</dbReference>
<evidence type="ECO:0000256" key="7">
    <source>
        <dbReference type="SAM" id="SignalP"/>
    </source>
</evidence>
<reference evidence="8 9" key="1">
    <citation type="submission" date="2024-07" db="EMBL/GenBank/DDBJ databases">
        <title>Chromosome-level genome assembly of the water stick insect Ranatra chinensis (Heteroptera: Nepidae).</title>
        <authorList>
            <person name="Liu X."/>
        </authorList>
    </citation>
    <scope>NUCLEOTIDE SEQUENCE [LARGE SCALE GENOMIC DNA]</scope>
    <source>
        <strain evidence="8">Cailab_2021Rc</strain>
        <tissue evidence="8">Muscle</tissue>
    </source>
</reference>
<dbReference type="EMBL" id="JBFDAA010000005">
    <property type="protein sequence ID" value="KAL1132458.1"/>
    <property type="molecule type" value="Genomic_DNA"/>
</dbReference>
<keyword evidence="9" id="KW-1185">Reference proteome</keyword>
<dbReference type="InterPro" id="IPR052808">
    <property type="entry name" value="GPCR_Mth-like"/>
</dbReference>
<feature type="transmembrane region" description="Helical" evidence="6">
    <location>
        <begin position="175"/>
        <end position="194"/>
    </location>
</feature>
<dbReference type="GO" id="GO:0016020">
    <property type="term" value="C:membrane"/>
    <property type="evidence" value="ECO:0007669"/>
    <property type="project" value="UniProtKB-SubCell"/>
</dbReference>
<evidence type="ECO:0000256" key="1">
    <source>
        <dbReference type="ARBA" id="ARBA00004141"/>
    </source>
</evidence>
<dbReference type="GO" id="GO:0004930">
    <property type="term" value="F:G protein-coupled receptor activity"/>
    <property type="evidence" value="ECO:0007669"/>
    <property type="project" value="UniProtKB-KW"/>
</dbReference>
<evidence type="ECO:0000256" key="5">
    <source>
        <dbReference type="ARBA" id="ARBA00023224"/>
    </source>
</evidence>
<keyword evidence="6" id="KW-0472">Membrane</keyword>
<sequence>MSGFWYMGAVTLCMMAGGSAVVLNKCCDDGSGMGENGTCVPQEVPPLVLPQVFAAPGVVAPSPPPPQFVHHRPPCSFLVLLSDEIDGPLYLFEDGRLGVTAHSVTFDTSQYCIVNSGGVAGFLACPDSEDIGDPEIEKAMIYPVGMVASLLLLVITFFVYSMLPELRNLQGKTTLCLVGCLSWTYLSLVIVQLGTNSLSLTACSVFGM</sequence>
<comment type="caution">
    <text evidence="8">The sequence shown here is derived from an EMBL/GenBank/DDBJ whole genome shotgun (WGS) entry which is preliminary data.</text>
</comment>
<feature type="chain" id="PRO_5044853683" evidence="7">
    <location>
        <begin position="21"/>
        <end position="208"/>
    </location>
</feature>
<dbReference type="SUPFAM" id="SSF63877">
    <property type="entry name" value="Methuselah ectodomain"/>
    <property type="match status" value="1"/>
</dbReference>
<evidence type="ECO:0000256" key="6">
    <source>
        <dbReference type="SAM" id="Phobius"/>
    </source>
</evidence>
<dbReference type="PANTHER" id="PTHR46953">
    <property type="entry name" value="G-PROTEIN COUPLED RECEPTOR MTH-LIKE 1-RELATED"/>
    <property type="match status" value="1"/>
</dbReference>